<name>A0A5C7GGE3_9FLAO</name>
<keyword evidence="1" id="KW-1133">Transmembrane helix</keyword>
<dbReference type="InterPro" id="IPR045749">
    <property type="entry name" value="DUF6090"/>
</dbReference>
<keyword evidence="1" id="KW-0812">Transmembrane</keyword>
<organism evidence="2 3">
    <name type="scientific">Seonamhaeicola maritimus</name>
    <dbReference type="NCBI Taxonomy" id="2591822"/>
    <lineage>
        <taxon>Bacteria</taxon>
        <taxon>Pseudomonadati</taxon>
        <taxon>Bacteroidota</taxon>
        <taxon>Flavobacteriia</taxon>
        <taxon>Flavobacteriales</taxon>
        <taxon>Flavobacteriaceae</taxon>
    </lineage>
</organism>
<keyword evidence="1" id="KW-0472">Membrane</keyword>
<keyword evidence="3" id="KW-1185">Reference proteome</keyword>
<gene>
    <name evidence="2" type="ORF">FUA22_14880</name>
</gene>
<dbReference type="EMBL" id="VRKQ01000016">
    <property type="protein sequence ID" value="TXG35777.1"/>
    <property type="molecule type" value="Genomic_DNA"/>
</dbReference>
<comment type="caution">
    <text evidence="2">The sequence shown here is derived from an EMBL/GenBank/DDBJ whole genome shotgun (WGS) entry which is preliminary data.</text>
</comment>
<reference evidence="2 3" key="1">
    <citation type="submission" date="2019-08" db="EMBL/GenBank/DDBJ databases">
        <title>Seonamhaeicola sediminis sp. nov., isolated from marine sediment.</title>
        <authorList>
            <person name="Cao W.R."/>
        </authorList>
    </citation>
    <scope>NUCLEOTIDE SEQUENCE [LARGE SCALE GENOMIC DNA]</scope>
    <source>
        <strain evidence="2 3">1505</strain>
    </source>
</reference>
<feature type="transmembrane region" description="Helical" evidence="1">
    <location>
        <begin position="21"/>
        <end position="42"/>
    </location>
</feature>
<dbReference type="OrthoDB" id="821805at2"/>
<evidence type="ECO:0000313" key="2">
    <source>
        <dbReference type="EMBL" id="TXG35777.1"/>
    </source>
</evidence>
<dbReference type="Pfam" id="PF19578">
    <property type="entry name" value="DUF6090"/>
    <property type="match status" value="1"/>
</dbReference>
<dbReference type="RefSeq" id="WP_147769383.1">
    <property type="nucleotide sequence ID" value="NZ_VRKQ01000016.1"/>
</dbReference>
<sequence length="265" mass="31325">MIKFFRKIRQRLLTENKYSKYLIYAIGEIILVVIGILIALQINNWNENRIAKIEEGKYLNALLTEAKTNKVKLLRLIENRKTILNAVNYTIDHLNKPVLNPHVIDSIYIKLGWTFGLSFTLLNTSAYSEMESSGRLQNITNDSLRNAIVDFYEYLDYVNDIEDRGPVHFWNHDYSPFFPKHLNYTKTIKSWNSDKGLHELDLPPMPFWTLSKTHPLKIEFYNLLSRYYTGSWWILNSQKRLLKQVETIHSMLRDNLEIVNNDKIL</sequence>
<evidence type="ECO:0000256" key="1">
    <source>
        <dbReference type="SAM" id="Phobius"/>
    </source>
</evidence>
<dbReference type="Proteomes" id="UP000321080">
    <property type="component" value="Unassembled WGS sequence"/>
</dbReference>
<protein>
    <submittedName>
        <fullName evidence="2">Uncharacterized protein</fullName>
    </submittedName>
</protein>
<dbReference type="AlphaFoldDB" id="A0A5C7GGE3"/>
<accession>A0A5C7GGE3</accession>
<proteinExistence type="predicted"/>
<evidence type="ECO:0000313" key="3">
    <source>
        <dbReference type="Proteomes" id="UP000321080"/>
    </source>
</evidence>